<dbReference type="PANTHER" id="PTHR42976:SF1">
    <property type="entry name" value="GH18 DOMAIN-CONTAINING PROTEIN-RELATED"/>
    <property type="match status" value="1"/>
</dbReference>
<proteinExistence type="predicted"/>
<evidence type="ECO:0000313" key="2">
    <source>
        <dbReference type="Proteomes" id="UP000253934"/>
    </source>
</evidence>
<name>A0A369KSF8_9BACT</name>
<comment type="caution">
    <text evidence="1">The sequence shown here is derived from an EMBL/GenBank/DDBJ whole genome shotgun (WGS) entry which is preliminary data.</text>
</comment>
<reference evidence="1" key="1">
    <citation type="submission" date="2018-04" db="EMBL/GenBank/DDBJ databases">
        <title>Draft genome sequence of the Candidatus Spirobacillus cienkowskii, a pathogen of freshwater Daphnia species, reconstructed from hemolymph metagenomic reads.</title>
        <authorList>
            <person name="Bresciani L."/>
            <person name="Lemos L.N."/>
            <person name="Wale N."/>
            <person name="Lin J.Y."/>
            <person name="Fernandes G.R."/>
            <person name="Duffy M.A."/>
            <person name="Rodrigues J.M."/>
        </authorList>
    </citation>
    <scope>NUCLEOTIDE SEQUENCE [LARGE SCALE GENOMIC DNA]</scope>
    <source>
        <strain evidence="1">Binning01</strain>
    </source>
</reference>
<gene>
    <name evidence="1" type="ORF">DCC88_08305</name>
</gene>
<dbReference type="EMBL" id="QOVW01000075">
    <property type="protein sequence ID" value="RDB35767.1"/>
    <property type="molecule type" value="Genomic_DNA"/>
</dbReference>
<dbReference type="InterPro" id="IPR052750">
    <property type="entry name" value="GH18_Chitinase"/>
</dbReference>
<dbReference type="Proteomes" id="UP000253934">
    <property type="component" value="Unassembled WGS sequence"/>
</dbReference>
<dbReference type="Gene3D" id="3.20.20.80">
    <property type="entry name" value="Glycosidases"/>
    <property type="match status" value="1"/>
</dbReference>
<evidence type="ECO:0000313" key="1">
    <source>
        <dbReference type="EMBL" id="RDB35767.1"/>
    </source>
</evidence>
<accession>A0A369KSF8</accession>
<dbReference type="AlphaFoldDB" id="A0A369KSF8"/>
<dbReference type="InterPro" id="IPR017853">
    <property type="entry name" value="GH"/>
</dbReference>
<sequence length="270" mass="31092">MNLRKIILAFIQDGKKCLPSWDGSFYNSLTEQKYIKTFKLLKENSIEYQISLGGADGHDLSIQCANSAELFQAYEKIYNLYSPLGFDFDLESRILSKPNSINKIIQAIKIFHTKYPNVLITLTIPTMPYGIENRTKKLIKDLAANKITFTVNLLAMSYHKKYNQNMAKYAIQAANNLKFFLNSVYPKKDRKEIWKIIHITPMIGINDIKNEVFTIANVSELKSFADKVNIGGLHMWSLDRDKPCNNKSSIHFCSGINTQKYFDFTKTFLK</sequence>
<organism evidence="1 2">
    <name type="scientific">Spirobacillus cienkowskii</name>
    <dbReference type="NCBI Taxonomy" id="495820"/>
    <lineage>
        <taxon>Bacteria</taxon>
        <taxon>Pseudomonadati</taxon>
        <taxon>Bdellovibrionota</taxon>
        <taxon>Oligoflexia</taxon>
        <taxon>Silvanigrellales</taxon>
        <taxon>Spirobacillus</taxon>
    </lineage>
</organism>
<dbReference type="SUPFAM" id="SSF51445">
    <property type="entry name" value="(Trans)glycosidases"/>
    <property type="match status" value="1"/>
</dbReference>
<protein>
    <recommendedName>
        <fullName evidence="3">GH18 domain-containing protein</fullName>
    </recommendedName>
</protein>
<evidence type="ECO:0008006" key="3">
    <source>
        <dbReference type="Google" id="ProtNLM"/>
    </source>
</evidence>
<keyword evidence="2" id="KW-1185">Reference proteome</keyword>
<dbReference type="PANTHER" id="PTHR42976">
    <property type="entry name" value="BIFUNCTIONAL CHITINASE/LYSOZYME-RELATED"/>
    <property type="match status" value="1"/>
</dbReference>